<dbReference type="AlphaFoldDB" id="A0A163G8U6"/>
<feature type="transmembrane region" description="Helical" evidence="1">
    <location>
        <begin position="32"/>
        <end position="51"/>
    </location>
</feature>
<name>A0A163G8U6_9BACL</name>
<keyword evidence="1" id="KW-0472">Membrane</keyword>
<proteinExistence type="predicted"/>
<comment type="caution">
    <text evidence="2">The sequence shown here is derived from an EMBL/GenBank/DDBJ whole genome shotgun (WGS) entry which is preliminary data.</text>
</comment>
<evidence type="ECO:0000313" key="3">
    <source>
        <dbReference type="Proteomes" id="UP000076796"/>
    </source>
</evidence>
<evidence type="ECO:0000256" key="1">
    <source>
        <dbReference type="SAM" id="Phobius"/>
    </source>
</evidence>
<gene>
    <name evidence="2" type="ORF">AWU65_02065</name>
</gene>
<organism evidence="2 3">
    <name type="scientific">Paenibacillus glucanolyticus</name>
    <dbReference type="NCBI Taxonomy" id="59843"/>
    <lineage>
        <taxon>Bacteria</taxon>
        <taxon>Bacillati</taxon>
        <taxon>Bacillota</taxon>
        <taxon>Bacilli</taxon>
        <taxon>Bacillales</taxon>
        <taxon>Paenibacillaceae</taxon>
        <taxon>Paenibacillus</taxon>
    </lineage>
</organism>
<reference evidence="2" key="1">
    <citation type="journal article" date="2016" name="Genome Announc.">
        <title>Draft genomes of two strains of Paenibacillus glucanolyticus with capability to degrade lignocellulose.</title>
        <authorList>
            <person name="Mathews S.L."/>
            <person name="Pawlak J."/>
            <person name="Grunden A.M."/>
        </authorList>
    </citation>
    <scope>NUCLEOTIDE SEQUENCE [LARGE SCALE GENOMIC DNA]</scope>
    <source>
        <strain evidence="2">SLM1</strain>
    </source>
</reference>
<accession>A0A163G8U6</accession>
<feature type="transmembrane region" description="Helical" evidence="1">
    <location>
        <begin position="63"/>
        <end position="96"/>
    </location>
</feature>
<keyword evidence="3" id="KW-1185">Reference proteome</keyword>
<evidence type="ECO:0000313" key="2">
    <source>
        <dbReference type="EMBL" id="KZS44799.1"/>
    </source>
</evidence>
<sequence>MDHKSLLIKNMIVFILGVILIGYQAYRDNNELYYLLIGGYILLSIYKAWLFGVKYYGNLFSVIMFWFLPFALVFAIIVSLIVGFLTSVPHLLYLVYSSRPKKMKTNVPSFKNQFKKRNNVIPFRSKARY</sequence>
<keyword evidence="1" id="KW-0812">Transmembrane</keyword>
<dbReference type="Proteomes" id="UP000076796">
    <property type="component" value="Unassembled WGS sequence"/>
</dbReference>
<dbReference type="EMBL" id="LWMH01000001">
    <property type="protein sequence ID" value="KZS44799.1"/>
    <property type="molecule type" value="Genomic_DNA"/>
</dbReference>
<feature type="transmembrane region" description="Helical" evidence="1">
    <location>
        <begin position="6"/>
        <end position="25"/>
    </location>
</feature>
<protein>
    <submittedName>
        <fullName evidence="2">Uncharacterized protein</fullName>
    </submittedName>
</protein>
<keyword evidence="1" id="KW-1133">Transmembrane helix</keyword>